<comment type="caution">
    <text evidence="1">The sequence shown here is derived from an EMBL/GenBank/DDBJ whole genome shotgun (WGS) entry which is preliminary data.</text>
</comment>
<proteinExistence type="predicted"/>
<dbReference type="AlphaFoldDB" id="A0A8J6P0R8"/>
<gene>
    <name evidence="1" type="ORF">H8D96_02050</name>
</gene>
<dbReference type="EMBL" id="JACNIG010000069">
    <property type="protein sequence ID" value="MBC8430680.1"/>
    <property type="molecule type" value="Genomic_DNA"/>
</dbReference>
<reference evidence="1 2" key="1">
    <citation type="submission" date="2020-08" db="EMBL/GenBank/DDBJ databases">
        <title>Bridging the membrane lipid divide: bacteria of the FCB group superphylum have the potential to synthesize archaeal ether lipids.</title>
        <authorList>
            <person name="Villanueva L."/>
            <person name="Von Meijenfeldt F.A.B."/>
            <person name="Westbye A.B."/>
            <person name="Yadav S."/>
            <person name="Hopmans E.C."/>
            <person name="Dutilh B.E."/>
            <person name="Sinninghe Damste J.S."/>
        </authorList>
    </citation>
    <scope>NUCLEOTIDE SEQUENCE [LARGE SCALE GENOMIC DNA]</scope>
    <source>
        <strain evidence="1">NIOZ-UU17</strain>
    </source>
</reference>
<protein>
    <submittedName>
        <fullName evidence="1">Uncharacterized protein</fullName>
    </submittedName>
</protein>
<organism evidence="1 2">
    <name type="scientific">Candidatus Desulfatibia vada</name>
    <dbReference type="NCBI Taxonomy" id="2841696"/>
    <lineage>
        <taxon>Bacteria</taxon>
        <taxon>Pseudomonadati</taxon>
        <taxon>Thermodesulfobacteriota</taxon>
        <taxon>Desulfobacteria</taxon>
        <taxon>Desulfobacterales</taxon>
        <taxon>Desulfobacterales incertae sedis</taxon>
        <taxon>Candidatus Desulfatibia</taxon>
    </lineage>
</organism>
<evidence type="ECO:0000313" key="2">
    <source>
        <dbReference type="Proteomes" id="UP000605201"/>
    </source>
</evidence>
<evidence type="ECO:0000313" key="1">
    <source>
        <dbReference type="EMBL" id="MBC8430680.1"/>
    </source>
</evidence>
<accession>A0A8J6P0R8</accession>
<sequence length="298" mass="34835">MTIDIRDKTHISHQDVMGLSFIKKQDTYVFRKYYKQGLRSQIIEILDSNDAIKQNKGEIVNGIRFFPRARPLNILRIFRAQFESIENVFEEINKYKTLEDYLPPDAYSKSCEFVVDYIREGKRDFILCGLQEYIEGKVLNPWDLFYKNHLINLVRSMQDQGHNPLKMTTEQLIQKVKKQAGKFIDSLKRMILEAKYVPDLAGIGNLILTACGNIKLVDINNISRVSLEPDIGLDDKGYPVCDKSIEAVSIMEQKLLDRAIDKTETIYKIFLDPERIKMVKVLEEKFHHSSKFREFYPK</sequence>
<name>A0A8J6P0R8_9BACT</name>
<dbReference type="Proteomes" id="UP000605201">
    <property type="component" value="Unassembled WGS sequence"/>
</dbReference>